<evidence type="ECO:0000259" key="2">
    <source>
        <dbReference type="Pfam" id="PF08223"/>
    </source>
</evidence>
<dbReference type="RefSeq" id="WP_209736075.1">
    <property type="nucleotide sequence ID" value="NZ_CP072611.1"/>
</dbReference>
<dbReference type="SUPFAM" id="SSF46785">
    <property type="entry name" value="Winged helix' DNA-binding domain"/>
    <property type="match status" value="1"/>
</dbReference>
<dbReference type="Pfam" id="PF20803">
    <property type="entry name" value="PaaX_M"/>
    <property type="match status" value="1"/>
</dbReference>
<dbReference type="Pfam" id="PF07848">
    <property type="entry name" value="PaaX"/>
    <property type="match status" value="1"/>
</dbReference>
<dbReference type="PANTHER" id="PTHR30319:SF1">
    <property type="entry name" value="TRANSCRIPTIONAL REPRESSOR PAAX"/>
    <property type="match status" value="1"/>
</dbReference>
<comment type="caution">
    <text evidence="4">The sequence shown here is derived from an EMBL/GenBank/DDBJ whole genome shotgun (WGS) entry which is preliminary data.</text>
</comment>
<dbReference type="PANTHER" id="PTHR30319">
    <property type="entry name" value="PHENYLACETIC ACID REGULATOR-RELATED TRANSCRIPTIONAL REPRESSOR"/>
    <property type="match status" value="1"/>
</dbReference>
<dbReference type="InterPro" id="IPR036390">
    <property type="entry name" value="WH_DNA-bd_sf"/>
</dbReference>
<dbReference type="Pfam" id="PF08223">
    <property type="entry name" value="PaaX_C"/>
    <property type="match status" value="1"/>
</dbReference>
<organism evidence="4 5">
    <name type="scientific">Aureimonas populi</name>
    <dbReference type="NCBI Taxonomy" id="1701758"/>
    <lineage>
        <taxon>Bacteria</taxon>
        <taxon>Pseudomonadati</taxon>
        <taxon>Pseudomonadota</taxon>
        <taxon>Alphaproteobacteria</taxon>
        <taxon>Hyphomicrobiales</taxon>
        <taxon>Aurantimonadaceae</taxon>
        <taxon>Aureimonas</taxon>
    </lineage>
</organism>
<dbReference type="InterPro" id="IPR012906">
    <property type="entry name" value="PaaX-like_N"/>
</dbReference>
<evidence type="ECO:0000313" key="4">
    <source>
        <dbReference type="EMBL" id="MFD2235983.1"/>
    </source>
</evidence>
<dbReference type="InterPro" id="IPR048846">
    <property type="entry name" value="PaaX-like_central"/>
</dbReference>
<accession>A0ABW5CGT7</accession>
<feature type="domain" description="Transcriptional repressor PaaX-like C-terminal" evidence="2">
    <location>
        <begin position="185"/>
        <end position="274"/>
    </location>
</feature>
<gene>
    <name evidence="4" type="primary">paaX</name>
    <name evidence="4" type="ORF">ACFSKQ_00710</name>
</gene>
<evidence type="ECO:0000259" key="3">
    <source>
        <dbReference type="Pfam" id="PF20803"/>
    </source>
</evidence>
<feature type="domain" description="Transcriptional repressor PaaX-like N-terminal" evidence="1">
    <location>
        <begin position="28"/>
        <end position="97"/>
    </location>
</feature>
<dbReference type="NCBIfam" id="TIGR02277">
    <property type="entry name" value="PaaX_trns_reg"/>
    <property type="match status" value="1"/>
</dbReference>
<name>A0ABW5CGT7_9HYPH</name>
<sequence length="296" mass="32171">MDTVPAEPGALHPALQPGLSLLRTRPSRAWSLIVTFYGDAVAPRGGSLWLGTLTALLAELGYGPGVVRTAMSRLAADGWVERTARGRNSHYRLTERGRETFGAASGHIYDPHPPAWDGRLTLLLEDVEEGGRDALRARLAEAGFGSPAPGLWIAPRREAPLPKGLFRLEATLVEGEAARLAAATWPLARLAQSYTHFIEAFAPLRRALEAGEAFAPPEAMAARLLLIHEYRRIILRDPILPAELLPAHWPGGEARALCRIVYPQLLAPSERWLDEHGENEDGPLPAAGPALARRFA</sequence>
<proteinExistence type="predicted"/>
<dbReference type="InterPro" id="IPR013225">
    <property type="entry name" value="PaaX_C"/>
</dbReference>
<dbReference type="PIRSF" id="PIRSF020623">
    <property type="entry name" value="PaaX"/>
    <property type="match status" value="1"/>
</dbReference>
<feature type="domain" description="Transcriptional repressor PaaX-like central Cas2-like" evidence="3">
    <location>
        <begin position="115"/>
        <end position="157"/>
    </location>
</feature>
<dbReference type="EMBL" id="JBHUIJ010000002">
    <property type="protein sequence ID" value="MFD2235983.1"/>
    <property type="molecule type" value="Genomic_DNA"/>
</dbReference>
<keyword evidence="5" id="KW-1185">Reference proteome</keyword>
<evidence type="ECO:0000313" key="5">
    <source>
        <dbReference type="Proteomes" id="UP001597371"/>
    </source>
</evidence>
<dbReference type="Gene3D" id="1.10.10.10">
    <property type="entry name" value="Winged helix-like DNA-binding domain superfamily/Winged helix DNA-binding domain"/>
    <property type="match status" value="1"/>
</dbReference>
<dbReference type="InterPro" id="IPR036388">
    <property type="entry name" value="WH-like_DNA-bd_sf"/>
</dbReference>
<dbReference type="InterPro" id="IPR011965">
    <property type="entry name" value="PaaX_trns_reg"/>
</dbReference>
<reference evidence="5" key="1">
    <citation type="journal article" date="2019" name="Int. J. Syst. Evol. Microbiol.">
        <title>The Global Catalogue of Microorganisms (GCM) 10K type strain sequencing project: providing services to taxonomists for standard genome sequencing and annotation.</title>
        <authorList>
            <consortium name="The Broad Institute Genomics Platform"/>
            <consortium name="The Broad Institute Genome Sequencing Center for Infectious Disease"/>
            <person name="Wu L."/>
            <person name="Ma J."/>
        </authorList>
    </citation>
    <scope>NUCLEOTIDE SEQUENCE [LARGE SCALE GENOMIC DNA]</scope>
    <source>
        <strain evidence="5">ZS-35-S2</strain>
    </source>
</reference>
<evidence type="ECO:0000259" key="1">
    <source>
        <dbReference type="Pfam" id="PF07848"/>
    </source>
</evidence>
<protein>
    <submittedName>
        <fullName evidence="4">Phenylacetic acid degradation operon negative regulatory protein PaaX</fullName>
    </submittedName>
</protein>
<dbReference type="Gene3D" id="1.20.58.1460">
    <property type="match status" value="1"/>
</dbReference>
<dbReference type="Proteomes" id="UP001597371">
    <property type="component" value="Unassembled WGS sequence"/>
</dbReference>